<name>A0A3M7P5Z6_BRAPC</name>
<dbReference type="Proteomes" id="UP000276133">
    <property type="component" value="Unassembled WGS sequence"/>
</dbReference>
<gene>
    <name evidence="1" type="ORF">BpHYR1_000119</name>
</gene>
<organism evidence="1 2">
    <name type="scientific">Brachionus plicatilis</name>
    <name type="common">Marine rotifer</name>
    <name type="synonym">Brachionus muelleri</name>
    <dbReference type="NCBI Taxonomy" id="10195"/>
    <lineage>
        <taxon>Eukaryota</taxon>
        <taxon>Metazoa</taxon>
        <taxon>Spiralia</taxon>
        <taxon>Gnathifera</taxon>
        <taxon>Rotifera</taxon>
        <taxon>Eurotatoria</taxon>
        <taxon>Monogononta</taxon>
        <taxon>Pseudotrocha</taxon>
        <taxon>Ploima</taxon>
        <taxon>Brachionidae</taxon>
        <taxon>Brachionus</taxon>
    </lineage>
</organism>
<evidence type="ECO:0000313" key="2">
    <source>
        <dbReference type="Proteomes" id="UP000276133"/>
    </source>
</evidence>
<evidence type="ECO:0000313" key="1">
    <source>
        <dbReference type="EMBL" id="RMZ94495.1"/>
    </source>
</evidence>
<dbReference type="AlphaFoldDB" id="A0A3M7P5Z6"/>
<dbReference type="EMBL" id="REGN01013008">
    <property type="protein sequence ID" value="RMZ94495.1"/>
    <property type="molecule type" value="Genomic_DNA"/>
</dbReference>
<sequence>VKKLNHHLSDEYICVTTLSNETSLAIVHILKESVRICWTFISIIQELNGIVFTEFFSSEIFSINPETYSNSSK</sequence>
<keyword evidence="2" id="KW-1185">Reference proteome</keyword>
<comment type="caution">
    <text evidence="1">The sequence shown here is derived from an EMBL/GenBank/DDBJ whole genome shotgun (WGS) entry which is preliminary data.</text>
</comment>
<proteinExistence type="predicted"/>
<protein>
    <submittedName>
        <fullName evidence="1">Uncharacterized protein</fullName>
    </submittedName>
</protein>
<feature type="non-terminal residue" evidence="1">
    <location>
        <position position="1"/>
    </location>
</feature>
<accession>A0A3M7P5Z6</accession>
<reference evidence="1 2" key="1">
    <citation type="journal article" date="2018" name="Sci. Rep.">
        <title>Genomic signatures of local adaptation to the degree of environmental predictability in rotifers.</title>
        <authorList>
            <person name="Franch-Gras L."/>
            <person name="Hahn C."/>
            <person name="Garcia-Roger E.M."/>
            <person name="Carmona M.J."/>
            <person name="Serra M."/>
            <person name="Gomez A."/>
        </authorList>
    </citation>
    <scope>NUCLEOTIDE SEQUENCE [LARGE SCALE GENOMIC DNA]</scope>
    <source>
        <strain evidence="1">HYR1</strain>
    </source>
</reference>